<dbReference type="RefSeq" id="WP_378959980.1">
    <property type="nucleotide sequence ID" value="NZ_JBHRXC010000016.1"/>
</dbReference>
<keyword evidence="2" id="KW-1185">Reference proteome</keyword>
<organism evidence="1 2">
    <name type="scientific">Pedobacter jamesrossensis</name>
    <dbReference type="NCBI Taxonomy" id="1908238"/>
    <lineage>
        <taxon>Bacteria</taxon>
        <taxon>Pseudomonadati</taxon>
        <taxon>Bacteroidota</taxon>
        <taxon>Sphingobacteriia</taxon>
        <taxon>Sphingobacteriales</taxon>
        <taxon>Sphingobacteriaceae</taxon>
        <taxon>Pedobacter</taxon>
    </lineage>
</organism>
<sequence>MKRLVFSLMVITIFISYTSCKKNGIDDGPGEVYGKWKLTETLADPGDGSGKYIKVKEAKYLIVSRTGKIEGDALPDLSDFKIIDSLTMEVTSKTYNRTLPYRYKATANSLTLNPPCFEGCGFRFIRQ</sequence>
<gene>
    <name evidence="1" type="ORF">ACFOUY_08040</name>
</gene>
<dbReference type="Proteomes" id="UP001595792">
    <property type="component" value="Unassembled WGS sequence"/>
</dbReference>
<reference evidence="2" key="1">
    <citation type="journal article" date="2019" name="Int. J. Syst. Evol. Microbiol.">
        <title>The Global Catalogue of Microorganisms (GCM) 10K type strain sequencing project: providing services to taxonomists for standard genome sequencing and annotation.</title>
        <authorList>
            <consortium name="The Broad Institute Genomics Platform"/>
            <consortium name="The Broad Institute Genome Sequencing Center for Infectious Disease"/>
            <person name="Wu L."/>
            <person name="Ma J."/>
        </authorList>
    </citation>
    <scope>NUCLEOTIDE SEQUENCE [LARGE SCALE GENOMIC DNA]</scope>
    <source>
        <strain evidence="2">CCM 8689</strain>
    </source>
</reference>
<evidence type="ECO:0000313" key="1">
    <source>
        <dbReference type="EMBL" id="MFC4196644.1"/>
    </source>
</evidence>
<protein>
    <recommendedName>
        <fullName evidence="3">Lipocalin-like domain-containing protein</fullName>
    </recommendedName>
</protein>
<accession>A0ABV8NLW6</accession>
<comment type="caution">
    <text evidence="1">The sequence shown here is derived from an EMBL/GenBank/DDBJ whole genome shotgun (WGS) entry which is preliminary data.</text>
</comment>
<evidence type="ECO:0000313" key="2">
    <source>
        <dbReference type="Proteomes" id="UP001595792"/>
    </source>
</evidence>
<dbReference type="EMBL" id="JBHSBY010000036">
    <property type="protein sequence ID" value="MFC4196644.1"/>
    <property type="molecule type" value="Genomic_DNA"/>
</dbReference>
<evidence type="ECO:0008006" key="3">
    <source>
        <dbReference type="Google" id="ProtNLM"/>
    </source>
</evidence>
<name>A0ABV8NLW6_9SPHI</name>
<proteinExistence type="predicted"/>